<dbReference type="RefSeq" id="WP_284031736.1">
    <property type="nucleotide sequence ID" value="NZ_CP126154.1"/>
</dbReference>
<protein>
    <recommendedName>
        <fullName evidence="4">YiaAB two helix domain-containing protein</fullName>
    </recommendedName>
</protein>
<proteinExistence type="predicted"/>
<comment type="caution">
    <text evidence="2">The sequence shown here is derived from an EMBL/GenBank/DDBJ whole genome shotgun (WGS) entry which is preliminary data.</text>
</comment>
<gene>
    <name evidence="2" type="ORF">ACFQL9_00645</name>
</gene>
<accession>A0ABD5W845</accession>
<feature type="region of interest" description="Disordered" evidence="1">
    <location>
        <begin position="70"/>
        <end position="104"/>
    </location>
</feature>
<evidence type="ECO:0000313" key="2">
    <source>
        <dbReference type="EMBL" id="MFC7068134.1"/>
    </source>
</evidence>
<dbReference type="GeneID" id="81126655"/>
<dbReference type="Proteomes" id="UP001596461">
    <property type="component" value="Unassembled WGS sequence"/>
</dbReference>
<keyword evidence="3" id="KW-1185">Reference proteome</keyword>
<evidence type="ECO:0000256" key="1">
    <source>
        <dbReference type="SAM" id="MobiDB-lite"/>
    </source>
</evidence>
<dbReference type="AlphaFoldDB" id="A0ABD5W845"/>
<name>A0ABD5W845_9EURY</name>
<dbReference type="EMBL" id="JBHTAH010000001">
    <property type="protein sequence ID" value="MFC7068134.1"/>
    <property type="molecule type" value="Genomic_DNA"/>
</dbReference>
<organism evidence="2 3">
    <name type="scientific">Halobaculum lipolyticum</name>
    <dbReference type="NCBI Taxonomy" id="3032001"/>
    <lineage>
        <taxon>Archaea</taxon>
        <taxon>Methanobacteriati</taxon>
        <taxon>Methanobacteriota</taxon>
        <taxon>Stenosarchaea group</taxon>
        <taxon>Halobacteria</taxon>
        <taxon>Halobacteriales</taxon>
        <taxon>Haloferacaceae</taxon>
        <taxon>Halobaculum</taxon>
    </lineage>
</organism>
<evidence type="ECO:0000313" key="3">
    <source>
        <dbReference type="Proteomes" id="UP001596461"/>
    </source>
</evidence>
<sequence>MSLKQETETDGSVLERAAGVTGVGWTASALGYLGTVIGFGNTLVTNPQSLLYLGAVCFLATLGIDRLNDRRSDGDDAGELDPDGAAHGVEGGGERDLGDGQPAD</sequence>
<reference evidence="2 3" key="1">
    <citation type="journal article" date="2019" name="Int. J. Syst. Evol. Microbiol.">
        <title>The Global Catalogue of Microorganisms (GCM) 10K type strain sequencing project: providing services to taxonomists for standard genome sequencing and annotation.</title>
        <authorList>
            <consortium name="The Broad Institute Genomics Platform"/>
            <consortium name="The Broad Institute Genome Sequencing Center for Infectious Disease"/>
            <person name="Wu L."/>
            <person name="Ma J."/>
        </authorList>
    </citation>
    <scope>NUCLEOTIDE SEQUENCE [LARGE SCALE GENOMIC DNA]</scope>
    <source>
        <strain evidence="2 3">DT31</strain>
    </source>
</reference>
<evidence type="ECO:0008006" key="4">
    <source>
        <dbReference type="Google" id="ProtNLM"/>
    </source>
</evidence>